<dbReference type="PANTHER" id="PTHR37422:SF23">
    <property type="entry name" value="TEICHURONIC ACID BIOSYNTHESIS PROTEIN TUAE"/>
    <property type="match status" value="1"/>
</dbReference>
<keyword evidence="8" id="KW-0436">Ligase</keyword>
<evidence type="ECO:0000259" key="6">
    <source>
        <dbReference type="Pfam" id="PF04932"/>
    </source>
</evidence>
<proteinExistence type="predicted"/>
<feature type="transmembrane region" description="Helical" evidence="5">
    <location>
        <begin position="242"/>
        <end position="260"/>
    </location>
</feature>
<comment type="subcellular location">
    <subcellularLocation>
        <location evidence="1">Membrane</location>
        <topology evidence="1">Multi-pass membrane protein</topology>
    </subcellularLocation>
</comment>
<feature type="transmembrane region" description="Helical" evidence="5">
    <location>
        <begin position="105"/>
        <end position="122"/>
    </location>
</feature>
<evidence type="ECO:0000313" key="8">
    <source>
        <dbReference type="EMBL" id="WBO22180.1"/>
    </source>
</evidence>
<keyword evidence="3 5" id="KW-1133">Transmembrane helix</keyword>
<dbReference type="Pfam" id="PF19358">
    <property type="entry name" value="DUF5935"/>
    <property type="match status" value="1"/>
</dbReference>
<dbReference type="Proteomes" id="UP001210865">
    <property type="component" value="Chromosome"/>
</dbReference>
<evidence type="ECO:0000256" key="1">
    <source>
        <dbReference type="ARBA" id="ARBA00004141"/>
    </source>
</evidence>
<feature type="transmembrane region" description="Helical" evidence="5">
    <location>
        <begin position="129"/>
        <end position="151"/>
    </location>
</feature>
<keyword evidence="4 5" id="KW-0472">Membrane</keyword>
<dbReference type="InterPro" id="IPR017528">
    <property type="entry name" value="CHP03097O-antigen_lig-rel"/>
</dbReference>
<feature type="transmembrane region" description="Helical" evidence="5">
    <location>
        <begin position="203"/>
        <end position="236"/>
    </location>
</feature>
<dbReference type="InterPro" id="IPR045979">
    <property type="entry name" value="DUF5935"/>
</dbReference>
<dbReference type="NCBIfam" id="TIGR03097">
    <property type="entry name" value="PEP_O_lig_1"/>
    <property type="match status" value="1"/>
</dbReference>
<evidence type="ECO:0000313" key="9">
    <source>
        <dbReference type="Proteomes" id="UP001210865"/>
    </source>
</evidence>
<organism evidence="8 9">
    <name type="scientific">Sphingomonas abietis</name>
    <dbReference type="NCBI Taxonomy" id="3012344"/>
    <lineage>
        <taxon>Bacteria</taxon>
        <taxon>Pseudomonadati</taxon>
        <taxon>Pseudomonadota</taxon>
        <taxon>Alphaproteobacteria</taxon>
        <taxon>Sphingomonadales</taxon>
        <taxon>Sphingomonadaceae</taxon>
        <taxon>Sphingomonas</taxon>
    </lineage>
</organism>
<dbReference type="GO" id="GO:0016874">
    <property type="term" value="F:ligase activity"/>
    <property type="evidence" value="ECO:0007669"/>
    <property type="project" value="UniProtKB-KW"/>
</dbReference>
<evidence type="ECO:0000256" key="3">
    <source>
        <dbReference type="ARBA" id="ARBA00022989"/>
    </source>
</evidence>
<dbReference type="InterPro" id="IPR007016">
    <property type="entry name" value="O-antigen_ligase-rel_domated"/>
</dbReference>
<gene>
    <name evidence="8" type="ORF">PBT88_18830</name>
</gene>
<evidence type="ECO:0000256" key="4">
    <source>
        <dbReference type="ARBA" id="ARBA00023136"/>
    </source>
</evidence>
<protein>
    <submittedName>
        <fullName evidence="8">O-glycosylation ligase, exosortase A system-associated</fullName>
    </submittedName>
</protein>
<feature type="transmembrane region" description="Helical" evidence="5">
    <location>
        <begin position="43"/>
        <end position="64"/>
    </location>
</feature>
<sequence length="453" mass="49683">MHDLALVAFIAGLMGLGLRRPFIFVLGYAYVDIVSPQRLSYYMLNAVPISLIFFVCALGGFLAMDDKSGTRLAGRQVLLILLLLWCGFTTMTADFPAAAAEKWDWVWKALLFAIFLPFTLRTRLRIEGLLLFMVIAAGSIIITGGIKTLLGGGGYGTLNLGLSDNSGLYEGSTISTVAIAIVPTILFLGKYGTVFPRDWKVRLYTLALAFACLLIPIGTATRTGLICIGLVALMGLRDSQHRLLYIGGMVVAGMIAVPLLPSSYTQRMHTIQGYQSDESASTRVAVWGWTWNYVQDHPAGGGFAAYLGNHIQLQLKDARGQPINNAVEYDKARAFHSAYFEMLGEQGFPGFLMWAALHLTSLFRLEMLRRRFRRSTDPDEQWIAPLATALQHGHIIYLVGSLFIGIAFQPFVYMMIACEIGLDSYVLRTRPRIARAPMGQTAHGPVATGPAAA</sequence>
<feature type="transmembrane region" description="Helical" evidence="5">
    <location>
        <begin position="171"/>
        <end position="191"/>
    </location>
</feature>
<evidence type="ECO:0000256" key="5">
    <source>
        <dbReference type="SAM" id="Phobius"/>
    </source>
</evidence>
<dbReference type="RefSeq" id="WP_270076828.1">
    <property type="nucleotide sequence ID" value="NZ_CP115174.1"/>
</dbReference>
<reference evidence="8 9" key="1">
    <citation type="submission" date="2022-12" db="EMBL/GenBank/DDBJ databases">
        <title>Sphingomonas abieness sp. nov., an endophytic bacterium isolated from Abies koreana.</title>
        <authorList>
            <person name="Jiang L."/>
            <person name="Lee J."/>
        </authorList>
    </citation>
    <scope>NUCLEOTIDE SEQUENCE [LARGE SCALE GENOMIC DNA]</scope>
    <source>
        <strain evidence="9">PAMB 00755</strain>
    </source>
</reference>
<feature type="transmembrane region" description="Helical" evidence="5">
    <location>
        <begin position="395"/>
        <end position="422"/>
    </location>
</feature>
<dbReference type="Pfam" id="PF04932">
    <property type="entry name" value="Wzy_C"/>
    <property type="match status" value="1"/>
</dbReference>
<evidence type="ECO:0000259" key="7">
    <source>
        <dbReference type="Pfam" id="PF19358"/>
    </source>
</evidence>
<dbReference type="EMBL" id="CP115174">
    <property type="protein sequence ID" value="WBO22180.1"/>
    <property type="molecule type" value="Genomic_DNA"/>
</dbReference>
<dbReference type="InterPro" id="IPR051533">
    <property type="entry name" value="WaaL-like"/>
</dbReference>
<name>A0ABY7NKW3_9SPHN</name>
<evidence type="ECO:0000256" key="2">
    <source>
        <dbReference type="ARBA" id="ARBA00022692"/>
    </source>
</evidence>
<feature type="domain" description="O-antigen ligase-related" evidence="6">
    <location>
        <begin position="208"/>
        <end position="355"/>
    </location>
</feature>
<feature type="domain" description="DUF5935" evidence="7">
    <location>
        <begin position="1"/>
        <end position="193"/>
    </location>
</feature>
<keyword evidence="9" id="KW-1185">Reference proteome</keyword>
<keyword evidence="2 5" id="KW-0812">Transmembrane</keyword>
<accession>A0ABY7NKW3</accession>
<dbReference type="PANTHER" id="PTHR37422">
    <property type="entry name" value="TEICHURONIC ACID BIOSYNTHESIS PROTEIN TUAE"/>
    <property type="match status" value="1"/>
</dbReference>
<feature type="transmembrane region" description="Helical" evidence="5">
    <location>
        <begin position="76"/>
        <end position="93"/>
    </location>
</feature>